<reference evidence="2 3" key="1">
    <citation type="journal article" date="2013" name="Curr. Biol.">
        <title>The Genome of the Foraminiferan Reticulomyxa filosa.</title>
        <authorList>
            <person name="Glockner G."/>
            <person name="Hulsmann N."/>
            <person name="Schleicher M."/>
            <person name="Noegel A.A."/>
            <person name="Eichinger L."/>
            <person name="Gallinger C."/>
            <person name="Pawlowski J."/>
            <person name="Sierra R."/>
            <person name="Euteneuer U."/>
            <person name="Pillet L."/>
            <person name="Moustafa A."/>
            <person name="Platzer M."/>
            <person name="Groth M."/>
            <person name="Szafranski K."/>
            <person name="Schliwa M."/>
        </authorList>
    </citation>
    <scope>NUCLEOTIDE SEQUENCE [LARGE SCALE GENOMIC DNA]</scope>
</reference>
<evidence type="ECO:0000313" key="2">
    <source>
        <dbReference type="EMBL" id="ETO00871.1"/>
    </source>
</evidence>
<evidence type="ECO:0000313" key="3">
    <source>
        <dbReference type="Proteomes" id="UP000023152"/>
    </source>
</evidence>
<accession>X6LHR4</accession>
<comment type="caution">
    <text evidence="2">The sequence shown here is derived from an EMBL/GenBank/DDBJ whole genome shotgun (WGS) entry which is preliminary data.</text>
</comment>
<protein>
    <submittedName>
        <fullName evidence="2">Uncharacterized protein</fullName>
    </submittedName>
</protein>
<sequence>RQNNGTSLVNNGMLFNLKYESKEQQERKEEKKGEEINEKNIWKQKMKIKKKFFCKNYPTLMIGPVNGHSKYILNDLKTIFSTTQQQENLPMVKKKKIYKSILSSLTIVVKNRQDYLEVTSSKLRTSRYIDISQNCRKSQATRIIKPKSEKFFLLVKLIFILIKNFFYSSWIFVILLVLCGF</sequence>
<evidence type="ECO:0000256" key="1">
    <source>
        <dbReference type="SAM" id="Phobius"/>
    </source>
</evidence>
<feature type="transmembrane region" description="Helical" evidence="1">
    <location>
        <begin position="151"/>
        <end position="178"/>
    </location>
</feature>
<dbReference type="Proteomes" id="UP000023152">
    <property type="component" value="Unassembled WGS sequence"/>
</dbReference>
<keyword evidence="1" id="KW-0812">Transmembrane</keyword>
<dbReference type="AlphaFoldDB" id="X6LHR4"/>
<gene>
    <name evidence="2" type="ORF">RFI_36569</name>
</gene>
<keyword evidence="1" id="KW-1133">Transmembrane helix</keyword>
<feature type="non-terminal residue" evidence="2">
    <location>
        <position position="1"/>
    </location>
</feature>
<dbReference type="EMBL" id="ASPP01039826">
    <property type="protein sequence ID" value="ETO00871.1"/>
    <property type="molecule type" value="Genomic_DNA"/>
</dbReference>
<keyword evidence="1" id="KW-0472">Membrane</keyword>
<name>X6LHR4_RETFI</name>
<organism evidence="2 3">
    <name type="scientific">Reticulomyxa filosa</name>
    <dbReference type="NCBI Taxonomy" id="46433"/>
    <lineage>
        <taxon>Eukaryota</taxon>
        <taxon>Sar</taxon>
        <taxon>Rhizaria</taxon>
        <taxon>Retaria</taxon>
        <taxon>Foraminifera</taxon>
        <taxon>Monothalamids</taxon>
        <taxon>Reticulomyxidae</taxon>
        <taxon>Reticulomyxa</taxon>
    </lineage>
</organism>
<keyword evidence="3" id="KW-1185">Reference proteome</keyword>
<proteinExistence type="predicted"/>